<accession>C1BEC7</accession>
<dbReference type="GO" id="GO:0006508">
    <property type="term" value="P:proteolysis"/>
    <property type="evidence" value="ECO:0007669"/>
    <property type="project" value="UniProtKB-KW"/>
</dbReference>
<dbReference type="Gene3D" id="2.40.10.10">
    <property type="entry name" value="Trypsin-like serine proteases"/>
    <property type="match status" value="2"/>
</dbReference>
<dbReference type="PANTHER" id="PTHR43019">
    <property type="entry name" value="SERINE ENDOPROTEASE DEGS"/>
    <property type="match status" value="1"/>
</dbReference>
<dbReference type="AlphaFoldDB" id="C1BEC7"/>
<evidence type="ECO:0000256" key="2">
    <source>
        <dbReference type="ARBA" id="ARBA00022670"/>
    </source>
</evidence>
<keyword evidence="8" id="KW-0614">Plasmid</keyword>
<evidence type="ECO:0000256" key="4">
    <source>
        <dbReference type="ARBA" id="ARBA00022801"/>
    </source>
</evidence>
<evidence type="ECO:0000256" key="3">
    <source>
        <dbReference type="ARBA" id="ARBA00022729"/>
    </source>
</evidence>
<organism evidence="8 9">
    <name type="scientific">Rhodococcus opacus (strain B4)</name>
    <dbReference type="NCBI Taxonomy" id="632772"/>
    <lineage>
        <taxon>Bacteria</taxon>
        <taxon>Bacillati</taxon>
        <taxon>Actinomycetota</taxon>
        <taxon>Actinomycetes</taxon>
        <taxon>Mycobacteriales</taxon>
        <taxon>Nocardiaceae</taxon>
        <taxon>Rhodococcus</taxon>
    </lineage>
</organism>
<dbReference type="Pfam" id="PF13365">
    <property type="entry name" value="Trypsin_2"/>
    <property type="match status" value="1"/>
</dbReference>
<protein>
    <recommendedName>
        <fullName evidence="6">Serine protease</fullName>
        <ecNumber evidence="6">3.4.21.-</ecNumber>
    </recommendedName>
</protein>
<dbReference type="InterPro" id="IPR009003">
    <property type="entry name" value="Peptidase_S1_PA"/>
</dbReference>
<dbReference type="PRINTS" id="PR00839">
    <property type="entry name" value="V8PROTEASE"/>
</dbReference>
<keyword evidence="4 6" id="KW-0378">Hydrolase</keyword>
<dbReference type="EMBL" id="AP011118">
    <property type="protein sequence ID" value="BAH56167.1"/>
    <property type="molecule type" value="Genomic_DNA"/>
</dbReference>
<sequence length="414" mass="44455">MARNPIGPPSPGGGRSSGGLRRDILPKPKLSAGVTRFTLEGVRQTAVIPEWCLDVAVSEQSPAPHAPFPLHLRLNIAKYMLVAFDPKNYLKLSEIIGLESSGDIRPLSMQQFFALLPRLGLISDPYPVMWQITSIADQLVSNGLLQKMPGASLPPPLGNTFYAMHGGATKAQAAGDLWLSESLGPELIIRSYIARTVQISGRKSNGDASCGTGLLLDNHHILTNAHVVTDMTVDEILWTPKSPPVDSPESTIDAVELRVEDSRYHETGEFSHANPVDVAILEVTGLGETYADGGGIAFRGPGWSDSAWSFGYPPVPQAAEPAVVVHRGEVVNPQVQNQRRNDMMLFSATARPGNSGGPIVAQDGRVIGIVAEDLGVKDSAEVPFYAGVPTHEIARALNEMGYPDLLNLETWEAP</sequence>
<name>C1BEC7_RHOOB</name>
<dbReference type="SUPFAM" id="SSF50494">
    <property type="entry name" value="Trypsin-like serine proteases"/>
    <property type="match status" value="1"/>
</dbReference>
<dbReference type="PATRIC" id="fig|632772.20.peg.7647"/>
<gene>
    <name evidence="8" type="ordered locus">ROP_pKNR-00750</name>
</gene>
<evidence type="ECO:0000256" key="1">
    <source>
        <dbReference type="ARBA" id="ARBA00008764"/>
    </source>
</evidence>
<evidence type="ECO:0000256" key="6">
    <source>
        <dbReference type="RuleBase" id="RU004296"/>
    </source>
</evidence>
<proteinExistence type="inferred from homology"/>
<dbReference type="EC" id="3.4.21.-" evidence="6"/>
<dbReference type="PANTHER" id="PTHR43019:SF62">
    <property type="entry name" value="SERINE ENDOPROTEASE DEGS"/>
    <property type="match status" value="1"/>
</dbReference>
<evidence type="ECO:0000313" key="8">
    <source>
        <dbReference type="EMBL" id="BAH56167.1"/>
    </source>
</evidence>
<evidence type="ECO:0000256" key="7">
    <source>
        <dbReference type="SAM" id="MobiDB-lite"/>
    </source>
</evidence>
<keyword evidence="5 6" id="KW-0720">Serine protease</keyword>
<feature type="region of interest" description="Disordered" evidence="7">
    <location>
        <begin position="1"/>
        <end position="22"/>
    </location>
</feature>
<feature type="compositionally biased region" description="Pro residues" evidence="7">
    <location>
        <begin position="1"/>
        <end position="11"/>
    </location>
</feature>
<dbReference type="KEGG" id="rop:ROP_pKNR-00750"/>
<evidence type="ECO:0000313" key="9">
    <source>
        <dbReference type="Proteomes" id="UP000002212"/>
    </source>
</evidence>
<dbReference type="InterPro" id="IPR008256">
    <property type="entry name" value="Peptidase_S1B"/>
</dbReference>
<keyword evidence="2 6" id="KW-0645">Protease</keyword>
<reference evidence="8 9" key="1">
    <citation type="submission" date="2009-03" db="EMBL/GenBank/DDBJ databases">
        <title>Comparison of the complete genome sequences of Rhodococcus erythropolis PR4 and Rhodococcus opacus B4.</title>
        <authorList>
            <person name="Takarada H."/>
            <person name="Sekine M."/>
            <person name="Hosoyama A."/>
            <person name="Yamada R."/>
            <person name="Fujisawa T."/>
            <person name="Omata S."/>
            <person name="Shimizu A."/>
            <person name="Tsukatani N."/>
            <person name="Tanikawa S."/>
            <person name="Fujita N."/>
            <person name="Harayama S."/>
        </authorList>
    </citation>
    <scope>NUCLEOTIDE SEQUENCE [LARGE SCALE GENOMIC DNA]</scope>
    <source>
        <strain evidence="8 9">B4</strain>
        <plasmid evidence="8 9">pKNR</plasmid>
    </source>
</reference>
<geneLocation type="plasmid" evidence="8 9">
    <name>pKNR</name>
</geneLocation>
<evidence type="ECO:0000256" key="5">
    <source>
        <dbReference type="ARBA" id="ARBA00022825"/>
    </source>
</evidence>
<dbReference type="InterPro" id="IPR043504">
    <property type="entry name" value="Peptidase_S1_PA_chymotrypsin"/>
</dbReference>
<dbReference type="HOGENOM" id="CLU_663707_0_0_11"/>
<comment type="similarity">
    <text evidence="1 6">Belongs to the peptidase S1B family.</text>
</comment>
<dbReference type="Proteomes" id="UP000002212">
    <property type="component" value="Plasmid pKNR"/>
</dbReference>
<dbReference type="GO" id="GO:0008236">
    <property type="term" value="F:serine-type peptidase activity"/>
    <property type="evidence" value="ECO:0007669"/>
    <property type="project" value="UniProtKB-KW"/>
</dbReference>
<keyword evidence="3" id="KW-0732">Signal</keyword>